<dbReference type="InterPro" id="IPR036869">
    <property type="entry name" value="J_dom_sf"/>
</dbReference>
<dbReference type="InterPro" id="IPR001623">
    <property type="entry name" value="DnaJ_domain"/>
</dbReference>
<evidence type="ECO:0000256" key="1">
    <source>
        <dbReference type="ARBA" id="ARBA00023186"/>
    </source>
</evidence>
<dbReference type="SMART" id="SM00271">
    <property type="entry name" value="DnaJ"/>
    <property type="match status" value="1"/>
</dbReference>
<evidence type="ECO:0000256" key="2">
    <source>
        <dbReference type="SAM" id="MobiDB-lite"/>
    </source>
</evidence>
<name>A0A7Y1ADL9_PSEVE</name>
<dbReference type="PROSITE" id="PS50076">
    <property type="entry name" value="DNAJ_2"/>
    <property type="match status" value="1"/>
</dbReference>
<proteinExistence type="predicted"/>
<dbReference type="Proteomes" id="UP000537729">
    <property type="component" value="Unassembled WGS sequence"/>
</dbReference>
<evidence type="ECO:0000313" key="4">
    <source>
        <dbReference type="EMBL" id="NMY13858.1"/>
    </source>
</evidence>
<comment type="caution">
    <text evidence="4">The sequence shown here is derived from an EMBL/GenBank/DDBJ whole genome shotgun (WGS) entry which is preliminary data.</text>
</comment>
<dbReference type="Pfam" id="PF00226">
    <property type="entry name" value="DnaJ"/>
    <property type="match status" value="1"/>
</dbReference>
<dbReference type="PANTHER" id="PTHR24074">
    <property type="entry name" value="CO-CHAPERONE PROTEIN DJLA"/>
    <property type="match status" value="1"/>
</dbReference>
<accession>A0A7Y1ADL9</accession>
<dbReference type="PRINTS" id="PR00625">
    <property type="entry name" value="JDOMAIN"/>
</dbReference>
<dbReference type="EMBL" id="JAAQWG010000145">
    <property type="protein sequence ID" value="NMY13858.1"/>
    <property type="molecule type" value="Genomic_DNA"/>
</dbReference>
<feature type="domain" description="J" evidence="3">
    <location>
        <begin position="5"/>
        <end position="71"/>
    </location>
</feature>
<dbReference type="AlphaFoldDB" id="A0A7Y1ADL9"/>
<feature type="region of interest" description="Disordered" evidence="2">
    <location>
        <begin position="74"/>
        <end position="96"/>
    </location>
</feature>
<keyword evidence="1" id="KW-0143">Chaperone</keyword>
<organism evidence="4 5">
    <name type="scientific">Pseudomonas veronii</name>
    <dbReference type="NCBI Taxonomy" id="76761"/>
    <lineage>
        <taxon>Bacteria</taxon>
        <taxon>Pseudomonadati</taxon>
        <taxon>Pseudomonadota</taxon>
        <taxon>Gammaproteobacteria</taxon>
        <taxon>Pseudomonadales</taxon>
        <taxon>Pseudomonadaceae</taxon>
        <taxon>Pseudomonas</taxon>
    </lineage>
</organism>
<evidence type="ECO:0000313" key="5">
    <source>
        <dbReference type="Proteomes" id="UP000537729"/>
    </source>
</evidence>
<reference evidence="4 5" key="1">
    <citation type="journal article" date="2020" name="Front. Microbiol.">
        <title>Genetic Organization of the aprX-lipA2 Operon Affects the Proteolytic Potential of Pseudomonas Species in Milk.</title>
        <authorList>
            <person name="Maier C."/>
            <person name="Huptas C."/>
            <person name="von Neubeck M."/>
            <person name="Scherer S."/>
            <person name="Wenning M."/>
            <person name="Lucking G."/>
        </authorList>
    </citation>
    <scope>NUCLEOTIDE SEQUENCE [LARGE SCALE GENOMIC DNA]</scope>
    <source>
        <strain evidence="4 5">DSM 16272</strain>
    </source>
</reference>
<dbReference type="InterPro" id="IPR050817">
    <property type="entry name" value="DjlA_DnaK_co-chaperone"/>
</dbReference>
<evidence type="ECO:0000259" key="3">
    <source>
        <dbReference type="PROSITE" id="PS50076"/>
    </source>
</evidence>
<sequence>MRLHTHYSNLHILETADVVVIKASFRALAQKYHPDRNPKNTKEAERIFKVLNDAYTVLSDPISRAEYDALLKRKRGVGDSPPPAQPASNQRSEPEAMSKARWPTSFSAFSGNTQGYSDVIAGMNLPPILKWFVDPLWRIFATGQVLIWIYSYFFGKGLFY</sequence>
<dbReference type="Gene3D" id="1.10.287.110">
    <property type="entry name" value="DnaJ domain"/>
    <property type="match status" value="1"/>
</dbReference>
<dbReference type="CDD" id="cd06257">
    <property type="entry name" value="DnaJ"/>
    <property type="match status" value="1"/>
</dbReference>
<protein>
    <submittedName>
        <fullName evidence="4">DnaJ domain-containing protein</fullName>
    </submittedName>
</protein>
<gene>
    <name evidence="4" type="ORF">HBO38_36815</name>
</gene>
<dbReference type="SUPFAM" id="SSF46565">
    <property type="entry name" value="Chaperone J-domain"/>
    <property type="match status" value="1"/>
</dbReference>